<dbReference type="EMBL" id="CM056816">
    <property type="protein sequence ID" value="KAJ8632948.1"/>
    <property type="molecule type" value="Genomic_DNA"/>
</dbReference>
<comment type="caution">
    <text evidence="1">The sequence shown here is derived from an EMBL/GenBank/DDBJ whole genome shotgun (WGS) entry which is preliminary data.</text>
</comment>
<dbReference type="Proteomes" id="UP001234297">
    <property type="component" value="Chromosome 8"/>
</dbReference>
<protein>
    <submittedName>
        <fullName evidence="1">Uncharacterized protein</fullName>
    </submittedName>
</protein>
<evidence type="ECO:0000313" key="2">
    <source>
        <dbReference type="Proteomes" id="UP001234297"/>
    </source>
</evidence>
<evidence type="ECO:0000313" key="1">
    <source>
        <dbReference type="EMBL" id="KAJ8632948.1"/>
    </source>
</evidence>
<name>A0ACC2LHX6_PERAE</name>
<organism evidence="1 2">
    <name type="scientific">Persea americana</name>
    <name type="common">Avocado</name>
    <dbReference type="NCBI Taxonomy" id="3435"/>
    <lineage>
        <taxon>Eukaryota</taxon>
        <taxon>Viridiplantae</taxon>
        <taxon>Streptophyta</taxon>
        <taxon>Embryophyta</taxon>
        <taxon>Tracheophyta</taxon>
        <taxon>Spermatophyta</taxon>
        <taxon>Magnoliopsida</taxon>
        <taxon>Magnoliidae</taxon>
        <taxon>Laurales</taxon>
        <taxon>Lauraceae</taxon>
        <taxon>Persea</taxon>
    </lineage>
</organism>
<proteinExistence type="predicted"/>
<keyword evidence="2" id="KW-1185">Reference proteome</keyword>
<accession>A0ACC2LHX6</accession>
<reference evidence="1 2" key="1">
    <citation type="journal article" date="2022" name="Hortic Res">
        <title>A haplotype resolved chromosomal level avocado genome allows analysis of novel avocado genes.</title>
        <authorList>
            <person name="Nath O."/>
            <person name="Fletcher S.J."/>
            <person name="Hayward A."/>
            <person name="Shaw L.M."/>
            <person name="Masouleh A.K."/>
            <person name="Furtado A."/>
            <person name="Henry R.J."/>
            <person name="Mitter N."/>
        </authorList>
    </citation>
    <scope>NUCLEOTIDE SEQUENCE [LARGE SCALE GENOMIC DNA]</scope>
    <source>
        <strain evidence="2">cv. Hass</strain>
    </source>
</reference>
<sequence>MHAFNLWEMKGLLTIDPNDAVPLRNMSTRKIPRVTERCRLTAKQSLFSCSFFKEMTKLFRIRLHSKC</sequence>
<gene>
    <name evidence="1" type="ORF">MRB53_026284</name>
</gene>